<dbReference type="EMBL" id="CAADIE010000001">
    <property type="protein sequence ID" value="VFR32387.1"/>
    <property type="molecule type" value="Genomic_DNA"/>
</dbReference>
<evidence type="ECO:0000313" key="1">
    <source>
        <dbReference type="EMBL" id="VFR32387.1"/>
    </source>
</evidence>
<dbReference type="EMBL" id="CAADIH010000018">
    <property type="protein sequence ID" value="VFR44220.1"/>
    <property type="molecule type" value="Genomic_DNA"/>
</dbReference>
<sequence length="172" mass="17981">MTNPYIDAAQNARAEALLQVLGVVQRYMPPDGISAQDAMSEIIALVDPLPGDALQAQASAPVPGYVLVPVEPTPKMIKAWHDAYATGNRRTGRSAVAYAAMLAAAPTPEPVAAGQQAVRDAALEEAARAAYLRLHPNNELSDWTEFAHDQARAAKAAAAAIRSLKSTNGGAA</sequence>
<reference evidence="2" key="1">
    <citation type="submission" date="2019-03" db="EMBL/GenBank/DDBJ databases">
        <authorList>
            <person name="Danneels B."/>
        </authorList>
    </citation>
    <scope>NUCLEOTIDE SEQUENCE</scope>
</reference>
<gene>
    <name evidence="1" type="ORF">BER1_1094</name>
    <name evidence="2" type="ORF">BER2_1677</name>
</gene>
<accession>A0A484R4Z8</accession>
<proteinExistence type="predicted"/>
<dbReference type="AlphaFoldDB" id="A0A484R4Z8"/>
<organism evidence="2">
    <name type="scientific">plant metagenome</name>
    <dbReference type="NCBI Taxonomy" id="1297885"/>
    <lineage>
        <taxon>unclassified sequences</taxon>
        <taxon>metagenomes</taxon>
        <taxon>organismal metagenomes</taxon>
    </lineage>
</organism>
<name>A0A484R4Z8_9ZZZZ</name>
<protein>
    <submittedName>
        <fullName evidence="2">Uncharacterized protein</fullName>
    </submittedName>
</protein>
<evidence type="ECO:0000313" key="2">
    <source>
        <dbReference type="EMBL" id="VFR44220.1"/>
    </source>
</evidence>